<name>A0ABT0ZSV2_9PSEU</name>
<feature type="region of interest" description="Disordered" evidence="1">
    <location>
        <begin position="1"/>
        <end position="31"/>
    </location>
</feature>
<keyword evidence="3" id="KW-0378">Hydrolase</keyword>
<organism evidence="3 4">
    <name type="scientific">Pseudonocardia humida</name>
    <dbReference type="NCBI Taxonomy" id="2800819"/>
    <lineage>
        <taxon>Bacteria</taxon>
        <taxon>Bacillati</taxon>
        <taxon>Actinomycetota</taxon>
        <taxon>Actinomycetes</taxon>
        <taxon>Pseudonocardiales</taxon>
        <taxon>Pseudonocardiaceae</taxon>
        <taxon>Pseudonocardia</taxon>
    </lineage>
</organism>
<dbReference type="SUPFAM" id="SSF53474">
    <property type="entry name" value="alpha/beta-Hydrolases"/>
    <property type="match status" value="1"/>
</dbReference>
<evidence type="ECO:0000256" key="1">
    <source>
        <dbReference type="SAM" id="MobiDB-lite"/>
    </source>
</evidence>
<dbReference type="EMBL" id="JAGSOV010000006">
    <property type="protein sequence ID" value="MCO1653797.1"/>
    <property type="molecule type" value="Genomic_DNA"/>
</dbReference>
<proteinExistence type="predicted"/>
<dbReference type="Pfam" id="PF07859">
    <property type="entry name" value="Abhydrolase_3"/>
    <property type="match status" value="1"/>
</dbReference>
<accession>A0ABT0ZSV2</accession>
<feature type="region of interest" description="Disordered" evidence="1">
    <location>
        <begin position="76"/>
        <end position="112"/>
    </location>
</feature>
<feature type="compositionally biased region" description="Basic and acidic residues" evidence="1">
    <location>
        <begin position="1"/>
        <end position="14"/>
    </location>
</feature>
<dbReference type="Proteomes" id="UP001165283">
    <property type="component" value="Unassembled WGS sequence"/>
</dbReference>
<evidence type="ECO:0000259" key="2">
    <source>
        <dbReference type="Pfam" id="PF07859"/>
    </source>
</evidence>
<dbReference type="InterPro" id="IPR029058">
    <property type="entry name" value="AB_hydrolase_fold"/>
</dbReference>
<sequence length="134" mass="14622">MPTRRERSCRRLDRSTTTTGSFSTGWGPGPRAPAAVYDMHGGGFVLGDLDTDHARNIVLARELGGVVVSVDYRLAPETPFPGPAPRPRRPRRAPRAAPAALPPRRRYAQAPPRDISIRIWTAGHFAHQAARPGV</sequence>
<dbReference type="Gene3D" id="3.40.50.1820">
    <property type="entry name" value="alpha/beta hydrolase"/>
    <property type="match status" value="1"/>
</dbReference>
<keyword evidence="4" id="KW-1185">Reference proteome</keyword>
<evidence type="ECO:0000313" key="3">
    <source>
        <dbReference type="EMBL" id="MCO1653797.1"/>
    </source>
</evidence>
<comment type="caution">
    <text evidence="3">The sequence shown here is derived from an EMBL/GenBank/DDBJ whole genome shotgun (WGS) entry which is preliminary data.</text>
</comment>
<gene>
    <name evidence="3" type="ORF">KDL28_01885</name>
</gene>
<feature type="compositionally biased region" description="Low complexity" evidence="1">
    <location>
        <begin position="15"/>
        <end position="25"/>
    </location>
</feature>
<reference evidence="3" key="1">
    <citation type="submission" date="2021-04" db="EMBL/GenBank/DDBJ databases">
        <title>Pseudonocardia sp. nov., isolated from sandy soil of mangrove forest.</title>
        <authorList>
            <person name="Zan Z."/>
            <person name="Huang R."/>
            <person name="Liu W."/>
        </authorList>
    </citation>
    <scope>NUCLEOTIDE SEQUENCE</scope>
    <source>
        <strain evidence="3">S2-4</strain>
    </source>
</reference>
<feature type="domain" description="Alpha/beta hydrolase fold-3" evidence="2">
    <location>
        <begin position="38"/>
        <end position="82"/>
    </location>
</feature>
<evidence type="ECO:0000313" key="4">
    <source>
        <dbReference type="Proteomes" id="UP001165283"/>
    </source>
</evidence>
<dbReference type="InterPro" id="IPR013094">
    <property type="entry name" value="AB_hydrolase_3"/>
</dbReference>
<dbReference type="GO" id="GO:0016787">
    <property type="term" value="F:hydrolase activity"/>
    <property type="evidence" value="ECO:0007669"/>
    <property type="project" value="UniProtKB-KW"/>
</dbReference>
<protein>
    <submittedName>
        <fullName evidence="3">Alpha/beta hydrolase fold domain-containing protein</fullName>
    </submittedName>
</protein>